<dbReference type="NCBIfam" id="TIGR00251">
    <property type="entry name" value="DUF167 family protein"/>
    <property type="match status" value="1"/>
</dbReference>
<protein>
    <submittedName>
        <fullName evidence="2">Uncharacterized protein</fullName>
    </submittedName>
</protein>
<dbReference type="AlphaFoldDB" id="A0A653BXM8"/>
<evidence type="ECO:0000313" key="2">
    <source>
        <dbReference type="EMBL" id="VEN40021.1"/>
    </source>
</evidence>
<dbReference type="Pfam" id="PF02594">
    <property type="entry name" value="DUF167"/>
    <property type="match status" value="1"/>
</dbReference>
<name>A0A653BXM8_CALMS</name>
<dbReference type="OrthoDB" id="244097at2759"/>
<dbReference type="Gene3D" id="3.30.1200.10">
    <property type="entry name" value="YggU-like"/>
    <property type="match status" value="1"/>
</dbReference>
<proteinExistence type="inferred from homology"/>
<dbReference type="PANTHER" id="PTHR13420">
    <property type="entry name" value="UPF0235 PROTEIN C15ORF40"/>
    <property type="match status" value="1"/>
</dbReference>
<dbReference type="PANTHER" id="PTHR13420:SF7">
    <property type="entry name" value="UPF0235 PROTEIN C15ORF40"/>
    <property type="match status" value="1"/>
</dbReference>
<accession>A0A653BXM8</accession>
<reference evidence="2 3" key="1">
    <citation type="submission" date="2019-01" db="EMBL/GenBank/DDBJ databases">
        <authorList>
            <person name="Sayadi A."/>
        </authorList>
    </citation>
    <scope>NUCLEOTIDE SEQUENCE [LARGE SCALE GENOMIC DNA]</scope>
</reference>
<dbReference type="Proteomes" id="UP000410492">
    <property type="component" value="Unassembled WGS sequence"/>
</dbReference>
<evidence type="ECO:0000313" key="3">
    <source>
        <dbReference type="Proteomes" id="UP000410492"/>
    </source>
</evidence>
<comment type="similarity">
    <text evidence="1">Belongs to the UPF0235 family.</text>
</comment>
<gene>
    <name evidence="2" type="ORF">CALMAC_LOCUS4331</name>
</gene>
<sequence length="142" mass="15762">MLHRINVHSNFTTRFSLYMMSSKSRCNKKSKKKENEAPKEDINAISLNKSNNIIVQILAKPGAKQNGITGITDEGVGVQINAPPSEGEANTELVKYFASVLGLRKSDVTFEKGFKSRNKTLKITGSITIDEVKRKIHEEIGN</sequence>
<dbReference type="GO" id="GO:0005737">
    <property type="term" value="C:cytoplasm"/>
    <property type="evidence" value="ECO:0007669"/>
    <property type="project" value="TreeGrafter"/>
</dbReference>
<dbReference type="HAMAP" id="MF_00634">
    <property type="entry name" value="UPF0235"/>
    <property type="match status" value="1"/>
</dbReference>
<evidence type="ECO:0000256" key="1">
    <source>
        <dbReference type="ARBA" id="ARBA00010364"/>
    </source>
</evidence>
<organism evidence="2 3">
    <name type="scientific">Callosobruchus maculatus</name>
    <name type="common">Southern cowpea weevil</name>
    <name type="synonym">Pulse bruchid</name>
    <dbReference type="NCBI Taxonomy" id="64391"/>
    <lineage>
        <taxon>Eukaryota</taxon>
        <taxon>Metazoa</taxon>
        <taxon>Ecdysozoa</taxon>
        <taxon>Arthropoda</taxon>
        <taxon>Hexapoda</taxon>
        <taxon>Insecta</taxon>
        <taxon>Pterygota</taxon>
        <taxon>Neoptera</taxon>
        <taxon>Endopterygota</taxon>
        <taxon>Coleoptera</taxon>
        <taxon>Polyphaga</taxon>
        <taxon>Cucujiformia</taxon>
        <taxon>Chrysomeloidea</taxon>
        <taxon>Chrysomelidae</taxon>
        <taxon>Bruchinae</taxon>
        <taxon>Bruchini</taxon>
        <taxon>Callosobruchus</taxon>
    </lineage>
</organism>
<dbReference type="InterPro" id="IPR003746">
    <property type="entry name" value="DUF167"/>
</dbReference>
<dbReference type="SMART" id="SM01152">
    <property type="entry name" value="DUF167"/>
    <property type="match status" value="1"/>
</dbReference>
<dbReference type="InterPro" id="IPR036591">
    <property type="entry name" value="YggU-like_sf"/>
</dbReference>
<keyword evidence="3" id="KW-1185">Reference proteome</keyword>
<dbReference type="SUPFAM" id="SSF69786">
    <property type="entry name" value="YggU-like"/>
    <property type="match status" value="1"/>
</dbReference>
<dbReference type="EMBL" id="CAACVG010006237">
    <property type="protein sequence ID" value="VEN40021.1"/>
    <property type="molecule type" value="Genomic_DNA"/>
</dbReference>